<accession>A0AAX4K492</accession>
<proteinExistence type="predicted"/>
<gene>
    <name evidence="1" type="ORF">L201_007390</name>
</gene>
<evidence type="ECO:0000313" key="2">
    <source>
        <dbReference type="Proteomes" id="UP001355207"/>
    </source>
</evidence>
<reference evidence="1 2" key="1">
    <citation type="submission" date="2024-01" db="EMBL/GenBank/DDBJ databases">
        <title>Comparative genomics of Cryptococcus and Kwoniella reveals pathogenesis evolution and contrasting modes of karyotype evolution via chromosome fusion or intercentromeric recombination.</title>
        <authorList>
            <person name="Coelho M.A."/>
            <person name="David-Palma M."/>
            <person name="Shea T."/>
            <person name="Bowers K."/>
            <person name="McGinley-Smith S."/>
            <person name="Mohammad A.W."/>
            <person name="Gnirke A."/>
            <person name="Yurkov A.M."/>
            <person name="Nowrousian M."/>
            <person name="Sun S."/>
            <person name="Cuomo C.A."/>
            <person name="Heitman J."/>
        </authorList>
    </citation>
    <scope>NUCLEOTIDE SEQUENCE [LARGE SCALE GENOMIC DNA]</scope>
    <source>
        <strain evidence="1 2">CBS 6074</strain>
    </source>
</reference>
<dbReference type="AlphaFoldDB" id="A0AAX4K492"/>
<sequence length="156" mass="15541">MWGTTPPMNPTALPAVSGSHNGNGGMMGMGMSGYEQPINQGHTSTYGGVGFGLGGSGSGGMMNQGAGGGQAFPSMRNMPMGMGGMSGMGGMGGMPGMNMGMGGMGIGMPGMGMGGMGPGMGMGGMAGFPNGLVYFPLSQIQFRFFPRIVNNNLVFE</sequence>
<organism evidence="1 2">
    <name type="scientific">Kwoniella dendrophila CBS 6074</name>
    <dbReference type="NCBI Taxonomy" id="1295534"/>
    <lineage>
        <taxon>Eukaryota</taxon>
        <taxon>Fungi</taxon>
        <taxon>Dikarya</taxon>
        <taxon>Basidiomycota</taxon>
        <taxon>Agaricomycotina</taxon>
        <taxon>Tremellomycetes</taxon>
        <taxon>Tremellales</taxon>
        <taxon>Cryptococcaceae</taxon>
        <taxon>Kwoniella</taxon>
    </lineage>
</organism>
<evidence type="ECO:0000313" key="1">
    <source>
        <dbReference type="EMBL" id="WWC92432.1"/>
    </source>
</evidence>
<keyword evidence="2" id="KW-1185">Reference proteome</keyword>
<dbReference type="EMBL" id="CP144107">
    <property type="protein sequence ID" value="WWC92432.1"/>
    <property type="molecule type" value="Genomic_DNA"/>
</dbReference>
<name>A0AAX4K492_9TREE</name>
<dbReference type="RefSeq" id="XP_066079194.1">
    <property type="nucleotide sequence ID" value="XM_066223097.1"/>
</dbReference>
<dbReference type="GeneID" id="91098059"/>
<protein>
    <submittedName>
        <fullName evidence="1">Uncharacterized protein</fullName>
    </submittedName>
</protein>
<dbReference type="Proteomes" id="UP001355207">
    <property type="component" value="Chromosome 10"/>
</dbReference>